<name>A0A1V6RZC7_9EURO</name>
<comment type="caution">
    <text evidence="1">The sequence shown here is derived from an EMBL/GenBank/DDBJ whole genome shotgun (WGS) entry which is preliminary data.</text>
</comment>
<protein>
    <submittedName>
        <fullName evidence="1">Uncharacterized protein</fullName>
    </submittedName>
</protein>
<evidence type="ECO:0000313" key="1">
    <source>
        <dbReference type="EMBL" id="OQE06834.1"/>
    </source>
</evidence>
<dbReference type="Proteomes" id="UP000191518">
    <property type="component" value="Unassembled WGS sequence"/>
</dbReference>
<accession>A0A1V6RZC7</accession>
<proteinExistence type="predicted"/>
<organism evidence="1 2">
    <name type="scientific">Penicillium vulpinum</name>
    <dbReference type="NCBI Taxonomy" id="29845"/>
    <lineage>
        <taxon>Eukaryota</taxon>
        <taxon>Fungi</taxon>
        <taxon>Dikarya</taxon>
        <taxon>Ascomycota</taxon>
        <taxon>Pezizomycotina</taxon>
        <taxon>Eurotiomycetes</taxon>
        <taxon>Eurotiomycetidae</taxon>
        <taxon>Eurotiales</taxon>
        <taxon>Aspergillaceae</taxon>
        <taxon>Penicillium</taxon>
    </lineage>
</organism>
<gene>
    <name evidence="1" type="ORF">PENVUL_c016G05979</name>
</gene>
<sequence length="201" mass="23532">MRQKIALWGIYIRPQAMTRSNEAPLNRIFAMNWKDEYGSALILEDVWGTPGQDNRGEYKKLLTDAEFTKHTDRKFEETTMYFTLEEFVLEAQWLLRQFTSRRRDGRICANPGTTYNLGFANCQDFAKFVMDRLESSRYDWTDSKRLSQPFVLSSLEDEILKDLEDEANDDYHEAVSYAYNQVALSHEFSGITSFSSTANHW</sequence>
<reference evidence="2" key="1">
    <citation type="journal article" date="2017" name="Nat. Microbiol.">
        <title>Global analysis of biosynthetic gene clusters reveals vast potential of secondary metabolite production in Penicillium species.</title>
        <authorList>
            <person name="Nielsen J.C."/>
            <person name="Grijseels S."/>
            <person name="Prigent S."/>
            <person name="Ji B."/>
            <person name="Dainat J."/>
            <person name="Nielsen K.F."/>
            <person name="Frisvad J.C."/>
            <person name="Workman M."/>
            <person name="Nielsen J."/>
        </authorList>
    </citation>
    <scope>NUCLEOTIDE SEQUENCE [LARGE SCALE GENOMIC DNA]</scope>
    <source>
        <strain evidence="2">IBT 29486</strain>
    </source>
</reference>
<evidence type="ECO:0000313" key="2">
    <source>
        <dbReference type="Proteomes" id="UP000191518"/>
    </source>
</evidence>
<dbReference type="AlphaFoldDB" id="A0A1V6RZC7"/>
<keyword evidence="2" id="KW-1185">Reference proteome</keyword>
<dbReference type="EMBL" id="MDYP01000016">
    <property type="protein sequence ID" value="OQE06834.1"/>
    <property type="molecule type" value="Genomic_DNA"/>
</dbReference>